<keyword evidence="2" id="KW-0812">Transmembrane</keyword>
<evidence type="ECO:0000256" key="2">
    <source>
        <dbReference type="SAM" id="Phobius"/>
    </source>
</evidence>
<dbReference type="SUPFAM" id="SSF50978">
    <property type="entry name" value="WD40 repeat-like"/>
    <property type="match status" value="1"/>
</dbReference>
<dbReference type="Gramene" id="NC4G0021430.1">
    <property type="protein sequence ID" value="NC4G0021430.1:cds"/>
    <property type="gene ID" value="NC4G0021430"/>
</dbReference>
<dbReference type="PANTHER" id="PTHR35464">
    <property type="entry name" value="OS06G0115200 PROTEIN"/>
    <property type="match status" value="1"/>
</dbReference>
<name>A0A5K1CUS9_9MAGN</name>
<dbReference type="InterPro" id="IPR036322">
    <property type="entry name" value="WD40_repeat_dom_sf"/>
</dbReference>
<accession>A0A5K1CUS9</accession>
<evidence type="ECO:0000256" key="1">
    <source>
        <dbReference type="SAM" id="MobiDB-lite"/>
    </source>
</evidence>
<feature type="region of interest" description="Disordered" evidence="1">
    <location>
        <begin position="493"/>
        <end position="533"/>
    </location>
</feature>
<feature type="compositionally biased region" description="Basic and acidic residues" evidence="1">
    <location>
        <begin position="18"/>
        <end position="30"/>
    </location>
</feature>
<feature type="transmembrane region" description="Helical" evidence="2">
    <location>
        <begin position="442"/>
        <end position="462"/>
    </location>
</feature>
<protein>
    <submittedName>
        <fullName evidence="3">Uncharacterized protein</fullName>
    </submittedName>
</protein>
<dbReference type="Gene3D" id="2.130.10.10">
    <property type="entry name" value="YVTN repeat-like/Quinoprotein amine dehydrogenase"/>
    <property type="match status" value="1"/>
</dbReference>
<gene>
    <name evidence="3" type="ORF">NYM_LOCUS16976</name>
</gene>
<feature type="compositionally biased region" description="Basic and acidic residues" evidence="1">
    <location>
        <begin position="494"/>
        <end position="515"/>
    </location>
</feature>
<feature type="region of interest" description="Disordered" evidence="1">
    <location>
        <begin position="39"/>
        <end position="58"/>
    </location>
</feature>
<keyword evidence="2" id="KW-1133">Transmembrane helix</keyword>
<evidence type="ECO:0000313" key="3">
    <source>
        <dbReference type="EMBL" id="VVW28842.1"/>
    </source>
</evidence>
<dbReference type="AlphaFoldDB" id="A0A5K1CUS9"/>
<dbReference type="InterPro" id="IPR015943">
    <property type="entry name" value="WD40/YVTN_repeat-like_dom_sf"/>
</dbReference>
<feature type="region of interest" description="Disordered" evidence="1">
    <location>
        <begin position="1"/>
        <end position="30"/>
    </location>
</feature>
<feature type="compositionally biased region" description="Polar residues" evidence="1">
    <location>
        <begin position="1"/>
        <end position="13"/>
    </location>
</feature>
<organism evidence="3">
    <name type="scientific">Nymphaea colorata</name>
    <name type="common">pocket water lily</name>
    <dbReference type="NCBI Taxonomy" id="210225"/>
    <lineage>
        <taxon>Eukaryota</taxon>
        <taxon>Viridiplantae</taxon>
        <taxon>Streptophyta</taxon>
        <taxon>Embryophyta</taxon>
        <taxon>Tracheophyta</taxon>
        <taxon>Spermatophyta</taxon>
        <taxon>Magnoliopsida</taxon>
        <taxon>Nymphaeales</taxon>
        <taxon>Nymphaeaceae</taxon>
        <taxon>Nymphaea</taxon>
    </lineage>
</organism>
<keyword evidence="2" id="KW-0472">Membrane</keyword>
<dbReference type="PANTHER" id="PTHR35464:SF1">
    <property type="entry name" value="OS06G0115200 PROTEIN"/>
    <property type="match status" value="1"/>
</dbReference>
<proteinExistence type="predicted"/>
<dbReference type="InterPro" id="IPR045288">
    <property type="entry name" value="At1g75140-like"/>
</dbReference>
<dbReference type="EMBL" id="LR721782">
    <property type="protein sequence ID" value="VVW28842.1"/>
    <property type="molecule type" value="Genomic_DNA"/>
</dbReference>
<sequence>MELQRSDSNSKASSPPKIQEESVEDQRISKEREVVASVEVQEKATAPSENRVSRKKDGDRLKGGISVTKYRPTWQERFQFLSAVKLDFEVTCINVLPFEDVEGTSKYIAVGDRRGRVYLLLSNGDVIAEFPTLSSAGVTSMLSYMYFERNEGVLVTGHSDGSILVHRIWEGSNGGGSNGEDGSYLSIEHLRTLVLPPKGERVADGPVSDEDSAVVLLEVHQIGRMRYVLGCNARGRIQVFKENGTLYGTAVSSSRPLAFFRQRLLFLTESGAGSLDLRNMVIREGECDGLNGSLVKNYAFDVSERSKAYGFTSDGDIVHVVLLGDVINFKCRVRAKKKSELDGPLGAHSIKGYLLAVNSDKVFVYNISSQIYVRGGSLRPLFSATVDEIVSSFSDSPARLEDIRKPSITGNRERLVVLGLGNGYVGIYRSNLPVLKAEFNSILWSGPVLLFILFLVVVWQFLGKRRDALALWGPDDTFNMGVAGSSSTLLGPGHADRTFEDASRTDGRDLRDPFRGRARRYGSPSRYPPENTSFTSGSAMAFRSSSTVSAFRATADLNYRAPKVEAAGFHQRREPLFAHTQVVEDTIR</sequence>
<reference evidence="3" key="1">
    <citation type="submission" date="2019-09" db="EMBL/GenBank/DDBJ databases">
        <authorList>
            <person name="Zhang L."/>
        </authorList>
    </citation>
    <scope>NUCLEOTIDE SEQUENCE</scope>
</reference>